<dbReference type="InterPro" id="IPR011992">
    <property type="entry name" value="EF-hand-dom_pair"/>
</dbReference>
<dbReference type="OrthoDB" id="7391686at2"/>
<accession>A0A502FYQ5</accession>
<feature type="region of interest" description="Disordered" evidence="1">
    <location>
        <begin position="134"/>
        <end position="160"/>
    </location>
</feature>
<dbReference type="SUPFAM" id="SSF47473">
    <property type="entry name" value="EF-hand"/>
    <property type="match status" value="1"/>
</dbReference>
<feature type="compositionally biased region" description="Basic and acidic residues" evidence="1">
    <location>
        <begin position="57"/>
        <end position="71"/>
    </location>
</feature>
<dbReference type="Proteomes" id="UP000319931">
    <property type="component" value="Unassembled WGS sequence"/>
</dbReference>
<dbReference type="CDD" id="cd00051">
    <property type="entry name" value="EFh"/>
    <property type="match status" value="1"/>
</dbReference>
<feature type="region of interest" description="Disordered" evidence="1">
    <location>
        <begin position="45"/>
        <end position="71"/>
    </location>
</feature>
<evidence type="ECO:0000256" key="1">
    <source>
        <dbReference type="SAM" id="MobiDB-lite"/>
    </source>
</evidence>
<keyword evidence="4" id="KW-1185">Reference proteome</keyword>
<dbReference type="RefSeq" id="WP_140849673.1">
    <property type="nucleotide sequence ID" value="NZ_RCZC01000002.1"/>
</dbReference>
<dbReference type="EMBL" id="RCZC01000002">
    <property type="protein sequence ID" value="TPG54521.1"/>
    <property type="molecule type" value="Genomic_DNA"/>
</dbReference>
<dbReference type="Gene3D" id="1.10.238.10">
    <property type="entry name" value="EF-hand"/>
    <property type="match status" value="2"/>
</dbReference>
<dbReference type="Pfam" id="PF13202">
    <property type="entry name" value="EF-hand_5"/>
    <property type="match status" value="2"/>
</dbReference>
<dbReference type="PROSITE" id="PS00018">
    <property type="entry name" value="EF_HAND_1"/>
    <property type="match status" value="2"/>
</dbReference>
<evidence type="ECO:0000259" key="2">
    <source>
        <dbReference type="PROSITE" id="PS50222"/>
    </source>
</evidence>
<sequence>MWRYLVGGLATLALVAAGILVFNRNARSVAALPLAPPASAQAGAAAALPDSVPEASDATREQKRFDRYDKDRDGTVTREEYLAARRKAFAKLDVNHDGTLAFDEWAVKAEGKFALADADKSGAMTPVEFAKTAVKRKPPRVRRDCPPAAKDEAPANGEDS</sequence>
<gene>
    <name evidence="3" type="ORF">EAH76_07665</name>
</gene>
<dbReference type="AlphaFoldDB" id="A0A502FYQ5"/>
<evidence type="ECO:0000313" key="3">
    <source>
        <dbReference type="EMBL" id="TPG54521.1"/>
    </source>
</evidence>
<dbReference type="PROSITE" id="PS50222">
    <property type="entry name" value="EF_HAND_2"/>
    <property type="match status" value="1"/>
</dbReference>
<organism evidence="3 4">
    <name type="scientific">Sphingomonas glacialis</name>
    <dbReference type="NCBI Taxonomy" id="658225"/>
    <lineage>
        <taxon>Bacteria</taxon>
        <taxon>Pseudomonadati</taxon>
        <taxon>Pseudomonadota</taxon>
        <taxon>Alphaproteobacteria</taxon>
        <taxon>Sphingomonadales</taxon>
        <taxon>Sphingomonadaceae</taxon>
        <taxon>Sphingomonas</taxon>
    </lineage>
</organism>
<proteinExistence type="predicted"/>
<feature type="compositionally biased region" description="Basic and acidic residues" evidence="1">
    <location>
        <begin position="141"/>
        <end position="153"/>
    </location>
</feature>
<evidence type="ECO:0000313" key="4">
    <source>
        <dbReference type="Proteomes" id="UP000319931"/>
    </source>
</evidence>
<feature type="domain" description="EF-hand" evidence="2">
    <location>
        <begin position="56"/>
        <end position="91"/>
    </location>
</feature>
<dbReference type="GO" id="GO:0005509">
    <property type="term" value="F:calcium ion binding"/>
    <property type="evidence" value="ECO:0007669"/>
    <property type="project" value="InterPro"/>
</dbReference>
<comment type="caution">
    <text evidence="3">The sequence shown here is derived from an EMBL/GenBank/DDBJ whole genome shotgun (WGS) entry which is preliminary data.</text>
</comment>
<reference evidence="3 4" key="1">
    <citation type="journal article" date="2019" name="Environ. Microbiol.">
        <title>Species interactions and distinct microbial communities in high Arctic permafrost affected cryosols are associated with the CH4 and CO2 gas fluxes.</title>
        <authorList>
            <person name="Altshuler I."/>
            <person name="Hamel J."/>
            <person name="Turney S."/>
            <person name="Magnuson E."/>
            <person name="Levesque R."/>
            <person name="Greer C."/>
            <person name="Whyte L.G."/>
        </authorList>
    </citation>
    <scope>NUCLEOTIDE SEQUENCE [LARGE SCALE GENOMIC DNA]</scope>
    <source>
        <strain evidence="3 4">E6.1</strain>
    </source>
</reference>
<dbReference type="InterPro" id="IPR018247">
    <property type="entry name" value="EF_Hand_1_Ca_BS"/>
</dbReference>
<dbReference type="InterPro" id="IPR002048">
    <property type="entry name" value="EF_hand_dom"/>
</dbReference>
<name>A0A502FYQ5_9SPHN</name>
<protein>
    <submittedName>
        <fullName evidence="3">EF-hand domain-containing protein</fullName>
    </submittedName>
</protein>